<dbReference type="EMBL" id="JAAAMJ010000005">
    <property type="protein sequence ID" value="NDV86861.1"/>
    <property type="molecule type" value="Genomic_DNA"/>
</dbReference>
<evidence type="ECO:0000313" key="4">
    <source>
        <dbReference type="Proteomes" id="UP000476332"/>
    </source>
</evidence>
<dbReference type="PROSITE" id="PS50110">
    <property type="entry name" value="RESPONSE_REGULATORY"/>
    <property type="match status" value="1"/>
</dbReference>
<dbReference type="InterPro" id="IPR011006">
    <property type="entry name" value="CheY-like_superfamily"/>
</dbReference>
<evidence type="ECO:0000313" key="3">
    <source>
        <dbReference type="EMBL" id="NDV86861.1"/>
    </source>
</evidence>
<sequence length="110" mass="11879">MKILIVEDEPIIAIDLEEIVLSQIRAAQVLVADSIATALPWLDAGIDFALLDITLGTKGETSLPVAQRLLQDRVPFCFVSSGVNELPALFGSVPKVSKPFRPEQVAEVLP</sequence>
<dbReference type="SUPFAM" id="SSF52172">
    <property type="entry name" value="CheY-like"/>
    <property type="match status" value="1"/>
</dbReference>
<feature type="modified residue" description="4-aspartylphosphate" evidence="1">
    <location>
        <position position="52"/>
    </location>
</feature>
<evidence type="ECO:0000259" key="2">
    <source>
        <dbReference type="PROSITE" id="PS50110"/>
    </source>
</evidence>
<reference evidence="3 4" key="1">
    <citation type="submission" date="2020-01" db="EMBL/GenBank/DDBJ databases">
        <title>Genomes of bacteria type strains.</title>
        <authorList>
            <person name="Chen J."/>
            <person name="Zhu S."/>
            <person name="Chen J."/>
        </authorList>
    </citation>
    <scope>NUCLEOTIDE SEQUENCE [LARGE SCALE GENOMIC DNA]</scope>
    <source>
        <strain evidence="3 4">KCTC 52919</strain>
    </source>
</reference>
<dbReference type="Gene3D" id="3.40.50.2300">
    <property type="match status" value="1"/>
</dbReference>
<dbReference type="Proteomes" id="UP000476332">
    <property type="component" value="Unassembled WGS sequence"/>
</dbReference>
<protein>
    <submittedName>
        <fullName evidence="3">Response regulator</fullName>
    </submittedName>
</protein>
<keyword evidence="4" id="KW-1185">Reference proteome</keyword>
<accession>A0A6L9MGL9</accession>
<dbReference type="AlphaFoldDB" id="A0A6L9MGL9"/>
<gene>
    <name evidence="3" type="ORF">GTW51_09110</name>
</gene>
<dbReference type="GO" id="GO:0000160">
    <property type="term" value="P:phosphorelay signal transduction system"/>
    <property type="evidence" value="ECO:0007669"/>
    <property type="project" value="InterPro"/>
</dbReference>
<dbReference type="InterPro" id="IPR001789">
    <property type="entry name" value="Sig_transdc_resp-reg_receiver"/>
</dbReference>
<dbReference type="SMART" id="SM00448">
    <property type="entry name" value="REC"/>
    <property type="match status" value="1"/>
</dbReference>
<dbReference type="RefSeq" id="WP_163043612.1">
    <property type="nucleotide sequence ID" value="NZ_JAAAMJ010000005.1"/>
</dbReference>
<organism evidence="3 4">
    <name type="scientific">Aurantimonas aggregata</name>
    <dbReference type="NCBI Taxonomy" id="2047720"/>
    <lineage>
        <taxon>Bacteria</taxon>
        <taxon>Pseudomonadati</taxon>
        <taxon>Pseudomonadota</taxon>
        <taxon>Alphaproteobacteria</taxon>
        <taxon>Hyphomicrobiales</taxon>
        <taxon>Aurantimonadaceae</taxon>
        <taxon>Aurantimonas</taxon>
    </lineage>
</organism>
<feature type="domain" description="Response regulatory" evidence="2">
    <location>
        <begin position="2"/>
        <end position="110"/>
    </location>
</feature>
<name>A0A6L9MGL9_9HYPH</name>
<evidence type="ECO:0000256" key="1">
    <source>
        <dbReference type="PROSITE-ProRule" id="PRU00169"/>
    </source>
</evidence>
<comment type="caution">
    <text evidence="3">The sequence shown here is derived from an EMBL/GenBank/DDBJ whole genome shotgun (WGS) entry which is preliminary data.</text>
</comment>
<proteinExistence type="predicted"/>
<keyword evidence="1" id="KW-0597">Phosphoprotein</keyword>